<feature type="compositionally biased region" description="Low complexity" evidence="6">
    <location>
        <begin position="474"/>
        <end position="486"/>
    </location>
</feature>
<dbReference type="InterPro" id="IPR053937">
    <property type="entry name" value="GOST_TM"/>
</dbReference>
<gene>
    <name evidence="10" type="ORF">M0813_23270</name>
</gene>
<dbReference type="PANTHER" id="PTHR21229">
    <property type="entry name" value="LUNG SEVEN TRANSMEMBRANE RECEPTOR"/>
    <property type="match status" value="1"/>
</dbReference>
<evidence type="ECO:0000256" key="7">
    <source>
        <dbReference type="SAM" id="Phobius"/>
    </source>
</evidence>
<evidence type="ECO:0000256" key="8">
    <source>
        <dbReference type="SAM" id="SignalP"/>
    </source>
</evidence>
<dbReference type="PANTHER" id="PTHR21229:SF2">
    <property type="entry name" value="RE59932P"/>
    <property type="match status" value="1"/>
</dbReference>
<feature type="transmembrane region" description="Helical" evidence="7">
    <location>
        <begin position="168"/>
        <end position="187"/>
    </location>
</feature>
<keyword evidence="3 8" id="KW-0732">Signal</keyword>
<comment type="subcellular location">
    <subcellularLocation>
        <location evidence="1">Membrane</location>
        <topology evidence="1">Multi-pass membrane protein</topology>
    </subcellularLocation>
</comment>
<protein>
    <recommendedName>
        <fullName evidence="9">GOST seven transmembrane domain-containing protein</fullName>
    </recommendedName>
</protein>
<keyword evidence="2 7" id="KW-0812">Transmembrane</keyword>
<comment type="caution">
    <text evidence="10">The sequence shown here is derived from an EMBL/GenBank/DDBJ whole genome shotgun (WGS) entry which is preliminary data.</text>
</comment>
<dbReference type="InterPro" id="IPR009637">
    <property type="entry name" value="GPR107/GPR108-like"/>
</dbReference>
<evidence type="ECO:0000256" key="1">
    <source>
        <dbReference type="ARBA" id="ARBA00004141"/>
    </source>
</evidence>
<dbReference type="Proteomes" id="UP001150062">
    <property type="component" value="Unassembled WGS sequence"/>
</dbReference>
<feature type="chain" id="PRO_5047206029" description="GOST seven transmembrane domain-containing protein" evidence="8">
    <location>
        <begin position="26"/>
        <end position="486"/>
    </location>
</feature>
<keyword evidence="11" id="KW-1185">Reference proteome</keyword>
<feature type="signal peptide" evidence="8">
    <location>
        <begin position="1"/>
        <end position="25"/>
    </location>
</feature>
<evidence type="ECO:0000313" key="11">
    <source>
        <dbReference type="Proteomes" id="UP001150062"/>
    </source>
</evidence>
<feature type="transmembrane region" description="Helical" evidence="7">
    <location>
        <begin position="348"/>
        <end position="366"/>
    </location>
</feature>
<evidence type="ECO:0000259" key="9">
    <source>
        <dbReference type="Pfam" id="PF06814"/>
    </source>
</evidence>
<evidence type="ECO:0000256" key="6">
    <source>
        <dbReference type="SAM" id="MobiDB-lite"/>
    </source>
</evidence>
<evidence type="ECO:0000313" key="10">
    <source>
        <dbReference type="EMBL" id="KAJ6241483.1"/>
    </source>
</evidence>
<reference evidence="10" key="1">
    <citation type="submission" date="2022-08" db="EMBL/GenBank/DDBJ databases">
        <title>Novel sulfate-reducing endosymbionts in the free-living metamonad Anaeramoeba.</title>
        <authorList>
            <person name="Jerlstrom-Hultqvist J."/>
            <person name="Cepicka I."/>
            <person name="Gallot-Lavallee L."/>
            <person name="Salas-Leiva D."/>
            <person name="Curtis B.A."/>
            <person name="Zahonova K."/>
            <person name="Pipaliya S."/>
            <person name="Dacks J."/>
            <person name="Roger A.J."/>
        </authorList>
    </citation>
    <scope>NUCLEOTIDE SEQUENCE</scope>
    <source>
        <strain evidence="10">Schooner1</strain>
    </source>
</reference>
<dbReference type="Pfam" id="PF06814">
    <property type="entry name" value="GOST_TM"/>
    <property type="match status" value="1"/>
</dbReference>
<feature type="transmembrane region" description="Helical" evidence="7">
    <location>
        <begin position="378"/>
        <end position="397"/>
    </location>
</feature>
<feature type="transmembrane region" description="Helical" evidence="7">
    <location>
        <begin position="233"/>
        <end position="259"/>
    </location>
</feature>
<feature type="region of interest" description="Disordered" evidence="6">
    <location>
        <begin position="452"/>
        <end position="486"/>
    </location>
</feature>
<name>A0ABQ8Y9J5_9EUKA</name>
<evidence type="ECO:0000256" key="3">
    <source>
        <dbReference type="ARBA" id="ARBA00022729"/>
    </source>
</evidence>
<feature type="domain" description="GOST seven transmembrane" evidence="9">
    <location>
        <begin position="164"/>
        <end position="407"/>
    </location>
</feature>
<evidence type="ECO:0000256" key="5">
    <source>
        <dbReference type="ARBA" id="ARBA00023136"/>
    </source>
</evidence>
<dbReference type="EMBL" id="JAOAOG010000193">
    <property type="protein sequence ID" value="KAJ6241483.1"/>
    <property type="molecule type" value="Genomic_DNA"/>
</dbReference>
<feature type="transmembrane region" description="Helical" evidence="7">
    <location>
        <begin position="271"/>
        <end position="289"/>
    </location>
</feature>
<evidence type="ECO:0000256" key="4">
    <source>
        <dbReference type="ARBA" id="ARBA00022989"/>
    </source>
</evidence>
<sequence>MKIKQFNLGTHFLFFILVFKLSTCCVNKHIAEDDDRTNIVIEEFGFLKSGTLTLIIKSLEIHPNPIVRDQKLDCGILIYQINQQTKSESELCSMLIEGDTTNTFTVLNTANKWKEGFTFTKKITKKGLYQMSYINCLTDSKTTNFEITSRLKNPDSFLSAGQLPLPTIYLLFFVLYLSLNIVWLKFLKKKNAKVYKLQWFMSVLLISKTLSILCKSFEYHSLSTTGDQNGANIPFYVFHLLKGVLLFVVILVVVTGWSFIQNALTPRDKKLFFVIILCQVVVNIASIILDRRDPNSRGWFRGSQLLRYTDMLCIMWILYRMSDTIVKLKTITSTDNVKNTRNIEKLTIVKEFYIITFVYIYFTRIVCDVLEEIVPFEWTWVVNLFEELSAIIFYYYVGFRFRPIPENPYQRLRNESDNEEEDDSTIDLEQLHIDNAVIKRVNQSLDDEEININENNLINKSEEDEENKTQNTPSSSSSSNSNSNSN</sequence>
<keyword evidence="5 7" id="KW-0472">Membrane</keyword>
<keyword evidence="4 7" id="KW-1133">Transmembrane helix</keyword>
<proteinExistence type="predicted"/>
<organism evidence="10 11">
    <name type="scientific">Anaeramoeba flamelloides</name>
    <dbReference type="NCBI Taxonomy" id="1746091"/>
    <lineage>
        <taxon>Eukaryota</taxon>
        <taxon>Metamonada</taxon>
        <taxon>Anaeramoebidae</taxon>
        <taxon>Anaeramoeba</taxon>
    </lineage>
</organism>
<evidence type="ECO:0000256" key="2">
    <source>
        <dbReference type="ARBA" id="ARBA00022692"/>
    </source>
</evidence>
<accession>A0ABQ8Y9J5</accession>